<dbReference type="Proteomes" id="UP000178109">
    <property type="component" value="Unassembled WGS sequence"/>
</dbReference>
<dbReference type="SUPFAM" id="SSF88946">
    <property type="entry name" value="Sigma2 domain of RNA polymerase sigma factors"/>
    <property type="match status" value="1"/>
</dbReference>
<organism evidence="1 2">
    <name type="scientific">Candidatus Komeilibacteria bacterium RIFCSPLOWO2_02_FULL_48_11</name>
    <dbReference type="NCBI Taxonomy" id="1798553"/>
    <lineage>
        <taxon>Bacteria</taxon>
        <taxon>Candidatus Komeiliibacteriota</taxon>
    </lineage>
</organism>
<reference evidence="1 2" key="1">
    <citation type="journal article" date="2016" name="Nat. Commun.">
        <title>Thousands of microbial genomes shed light on interconnected biogeochemical processes in an aquifer system.</title>
        <authorList>
            <person name="Anantharaman K."/>
            <person name="Brown C.T."/>
            <person name="Hug L.A."/>
            <person name="Sharon I."/>
            <person name="Castelle C.J."/>
            <person name="Probst A.J."/>
            <person name="Thomas B.C."/>
            <person name="Singh A."/>
            <person name="Wilkins M.J."/>
            <person name="Karaoz U."/>
            <person name="Brodie E.L."/>
            <person name="Williams K.H."/>
            <person name="Hubbard S.S."/>
            <person name="Banfield J.F."/>
        </authorList>
    </citation>
    <scope>NUCLEOTIDE SEQUENCE [LARGE SCALE GENOMIC DNA]</scope>
</reference>
<accession>A0A1G2BQT4</accession>
<protein>
    <recommendedName>
        <fullName evidence="3">RNA polymerase sigma-70 region 2 domain-containing protein</fullName>
    </recommendedName>
</protein>
<dbReference type="InterPro" id="IPR013325">
    <property type="entry name" value="RNA_pol_sigma_r2"/>
</dbReference>
<dbReference type="GO" id="GO:0003700">
    <property type="term" value="F:DNA-binding transcription factor activity"/>
    <property type="evidence" value="ECO:0007669"/>
    <property type="project" value="InterPro"/>
</dbReference>
<name>A0A1G2BQT4_9BACT</name>
<gene>
    <name evidence="1" type="ORF">A3H70_01265</name>
</gene>
<evidence type="ECO:0000313" key="1">
    <source>
        <dbReference type="EMBL" id="OGY91461.1"/>
    </source>
</evidence>
<evidence type="ECO:0008006" key="3">
    <source>
        <dbReference type="Google" id="ProtNLM"/>
    </source>
</evidence>
<proteinExistence type="predicted"/>
<dbReference type="STRING" id="1798553.A3H70_01265"/>
<dbReference type="GO" id="GO:0006352">
    <property type="term" value="P:DNA-templated transcription initiation"/>
    <property type="evidence" value="ECO:0007669"/>
    <property type="project" value="InterPro"/>
</dbReference>
<dbReference type="EMBL" id="MHKO01000046">
    <property type="protein sequence ID" value="OGY91461.1"/>
    <property type="molecule type" value="Genomic_DNA"/>
</dbReference>
<sequence>MRIMAQYHIRAGPASPDFHNFSRYPRGLSRVQEAALVRAAKQGTPKQESHLVVLANSYLQTILLMARQYQLQGLVLEQAMKIGQQAVRQAILTWEKQEKFSEYAVECIQKAFEEFLCHKGRERHDAADG</sequence>
<evidence type="ECO:0000313" key="2">
    <source>
        <dbReference type="Proteomes" id="UP000178109"/>
    </source>
</evidence>
<comment type="caution">
    <text evidence="1">The sequence shown here is derived from an EMBL/GenBank/DDBJ whole genome shotgun (WGS) entry which is preliminary data.</text>
</comment>
<dbReference type="AlphaFoldDB" id="A0A1G2BQT4"/>